<evidence type="ECO:0000259" key="2">
    <source>
        <dbReference type="Pfam" id="PF07715"/>
    </source>
</evidence>
<feature type="non-terminal residue" evidence="3">
    <location>
        <position position="260"/>
    </location>
</feature>
<dbReference type="PROSITE" id="PS52016">
    <property type="entry name" value="TONB_DEPENDENT_REC_3"/>
    <property type="match status" value="1"/>
</dbReference>
<comment type="caution">
    <text evidence="3">The sequence shown here is derived from an EMBL/GenBank/DDBJ whole genome shotgun (WGS) entry which is preliminary data.</text>
</comment>
<dbReference type="Pfam" id="PF13715">
    <property type="entry name" value="CarbopepD_reg_2"/>
    <property type="match status" value="1"/>
</dbReference>
<dbReference type="GO" id="GO:0015344">
    <property type="term" value="F:siderophore uptake transmembrane transporter activity"/>
    <property type="evidence" value="ECO:0007669"/>
    <property type="project" value="TreeGrafter"/>
</dbReference>
<dbReference type="EMBL" id="BARW01007201">
    <property type="protein sequence ID" value="GAI85648.1"/>
    <property type="molecule type" value="Genomic_DNA"/>
</dbReference>
<organism evidence="3">
    <name type="scientific">marine sediment metagenome</name>
    <dbReference type="NCBI Taxonomy" id="412755"/>
    <lineage>
        <taxon>unclassified sequences</taxon>
        <taxon>metagenomes</taxon>
        <taxon>ecological metagenomes</taxon>
    </lineage>
</organism>
<dbReference type="Pfam" id="PF07715">
    <property type="entry name" value="Plug"/>
    <property type="match status" value="1"/>
</dbReference>
<dbReference type="Gene3D" id="2.170.130.10">
    <property type="entry name" value="TonB-dependent receptor, plug domain"/>
    <property type="match status" value="1"/>
</dbReference>
<dbReference type="SUPFAM" id="SSF49452">
    <property type="entry name" value="Starch-binding domain-like"/>
    <property type="match status" value="1"/>
</dbReference>
<dbReference type="PANTHER" id="PTHR30069">
    <property type="entry name" value="TONB-DEPENDENT OUTER MEMBRANE RECEPTOR"/>
    <property type="match status" value="1"/>
</dbReference>
<dbReference type="InterPro" id="IPR013784">
    <property type="entry name" value="Carb-bd-like_fold"/>
</dbReference>
<dbReference type="InterPro" id="IPR012910">
    <property type="entry name" value="Plug_dom"/>
</dbReference>
<evidence type="ECO:0000256" key="1">
    <source>
        <dbReference type="ARBA" id="ARBA00022729"/>
    </source>
</evidence>
<accession>X1RYB5</accession>
<evidence type="ECO:0000313" key="3">
    <source>
        <dbReference type="EMBL" id="GAI85648.1"/>
    </source>
</evidence>
<name>X1RYB5_9ZZZZ</name>
<reference evidence="3" key="1">
    <citation type="journal article" date="2014" name="Front. Microbiol.">
        <title>High frequency of phylogenetically diverse reductive dehalogenase-homologous genes in deep subseafloor sedimentary metagenomes.</title>
        <authorList>
            <person name="Kawai M."/>
            <person name="Futagami T."/>
            <person name="Toyoda A."/>
            <person name="Takaki Y."/>
            <person name="Nishi S."/>
            <person name="Hori S."/>
            <person name="Arai W."/>
            <person name="Tsubouchi T."/>
            <person name="Morono Y."/>
            <person name="Uchiyama I."/>
            <person name="Ito T."/>
            <person name="Fujiyama A."/>
            <person name="Inagaki F."/>
            <person name="Takami H."/>
        </authorList>
    </citation>
    <scope>NUCLEOTIDE SEQUENCE</scope>
    <source>
        <strain evidence="3">Expedition CK06-06</strain>
    </source>
</reference>
<protein>
    <recommendedName>
        <fullName evidence="2">TonB-dependent receptor plug domain-containing protein</fullName>
    </recommendedName>
</protein>
<dbReference type="AlphaFoldDB" id="X1RYB5"/>
<sequence>MRKLSSTIFFTLLGFLFLISFNTCIFSATTGKLQGTVIDAETKDPLPGVNFILEGTAFGAAADENGFYFIINLPPGTYQLKSTMVGYSTETISDVRIYVDRTTTQDISLRSSAIIGEEVTITASRVPVPLDVSATEVYVAGEEVVESAVGRFDELMGMQAGIELGNTQPRQRARGFEVRGGEVVETDLQIDGMSTQNKMTTGSITTISRNLIQDVQILTGGFNAEYGNIRSGLINIITKDGSFNRYSGVLEGRVSPKDWK</sequence>
<dbReference type="InterPro" id="IPR037066">
    <property type="entry name" value="Plug_dom_sf"/>
</dbReference>
<dbReference type="GO" id="GO:0044718">
    <property type="term" value="P:siderophore transmembrane transport"/>
    <property type="evidence" value="ECO:0007669"/>
    <property type="project" value="TreeGrafter"/>
</dbReference>
<feature type="domain" description="TonB-dependent receptor plug" evidence="2">
    <location>
        <begin position="137"/>
        <end position="228"/>
    </location>
</feature>
<proteinExistence type="predicted"/>
<dbReference type="InterPro" id="IPR039426">
    <property type="entry name" value="TonB-dep_rcpt-like"/>
</dbReference>
<gene>
    <name evidence="3" type="ORF">S12H4_15048</name>
</gene>
<dbReference type="GO" id="GO:0009279">
    <property type="term" value="C:cell outer membrane"/>
    <property type="evidence" value="ECO:0007669"/>
    <property type="project" value="TreeGrafter"/>
</dbReference>
<dbReference type="Gene3D" id="2.60.40.1120">
    <property type="entry name" value="Carboxypeptidase-like, regulatory domain"/>
    <property type="match status" value="1"/>
</dbReference>
<dbReference type="PANTHER" id="PTHR30069:SF29">
    <property type="entry name" value="HEMOGLOBIN AND HEMOGLOBIN-HAPTOGLOBIN-BINDING PROTEIN 1-RELATED"/>
    <property type="match status" value="1"/>
</dbReference>
<dbReference type="GO" id="GO:0030246">
    <property type="term" value="F:carbohydrate binding"/>
    <property type="evidence" value="ECO:0007669"/>
    <property type="project" value="InterPro"/>
</dbReference>
<keyword evidence="1" id="KW-0732">Signal</keyword>
<dbReference type="SUPFAM" id="SSF56935">
    <property type="entry name" value="Porins"/>
    <property type="match status" value="1"/>
</dbReference>